<organism evidence="4 5">
    <name type="scientific">Tetradesmus obliquus</name>
    <name type="common">Green alga</name>
    <name type="synonym">Acutodesmus obliquus</name>
    <dbReference type="NCBI Taxonomy" id="3088"/>
    <lineage>
        <taxon>Eukaryota</taxon>
        <taxon>Viridiplantae</taxon>
        <taxon>Chlorophyta</taxon>
        <taxon>core chlorophytes</taxon>
        <taxon>Chlorophyceae</taxon>
        <taxon>CS clade</taxon>
        <taxon>Sphaeropleales</taxon>
        <taxon>Scenedesmaceae</taxon>
        <taxon>Tetradesmus</taxon>
    </lineage>
</organism>
<evidence type="ECO:0000256" key="2">
    <source>
        <dbReference type="ARBA" id="ARBA00023242"/>
    </source>
</evidence>
<dbReference type="InterPro" id="IPR022702">
    <property type="entry name" value="Cytosine_MeTrfase1_RFD"/>
</dbReference>
<feature type="domain" description="RFTS" evidence="3">
    <location>
        <begin position="24"/>
        <end position="115"/>
    </location>
</feature>
<evidence type="ECO:0000259" key="3">
    <source>
        <dbReference type="Pfam" id="PF12047"/>
    </source>
</evidence>
<reference evidence="4 5" key="1">
    <citation type="submission" date="2023-05" db="EMBL/GenBank/DDBJ databases">
        <title>A 100% complete, gapless, phased diploid assembly of the Scenedesmus obliquus UTEX 3031 genome.</title>
        <authorList>
            <person name="Biondi T.C."/>
            <person name="Hanschen E.R."/>
            <person name="Kwon T."/>
            <person name="Eng W."/>
            <person name="Kruse C.P.S."/>
            <person name="Koehler S.I."/>
            <person name="Kunde Y."/>
            <person name="Gleasner C.D."/>
            <person name="You Mak K.T."/>
            <person name="Polle J."/>
            <person name="Hovde B.T."/>
            <person name="Starkenburg S.R."/>
        </authorList>
    </citation>
    <scope>NUCLEOTIDE SEQUENCE [LARGE SCALE GENOMIC DNA]</scope>
    <source>
        <strain evidence="4 5">DOE0152z</strain>
    </source>
</reference>
<sequence>MQALPEQAVPALFSTAADGNTKCQLRLLDNFTIHEAGKPRAFVALEALRSSSRPVATGELLPAKSTDAGAGRIAVATGPVRDWCLEYGEHPAVWIMTELAWYRLCTPSHAYVGTYRWLHCTRLGQWLLQLQQQQLLQQSMLLLLAPACPSWHG</sequence>
<keyword evidence="5" id="KW-1185">Reference proteome</keyword>
<proteinExistence type="predicted"/>
<protein>
    <recommendedName>
        <fullName evidence="3">RFTS domain-containing protein</fullName>
    </recommendedName>
</protein>
<dbReference type="EMBL" id="CP126209">
    <property type="protein sequence ID" value="WIA10462.1"/>
    <property type="molecule type" value="Genomic_DNA"/>
</dbReference>
<evidence type="ECO:0000313" key="5">
    <source>
        <dbReference type="Proteomes" id="UP001244341"/>
    </source>
</evidence>
<name>A0ABY8TMW9_TETOB</name>
<comment type="subcellular location">
    <subcellularLocation>
        <location evidence="1">Nucleus</location>
    </subcellularLocation>
</comment>
<evidence type="ECO:0000256" key="1">
    <source>
        <dbReference type="ARBA" id="ARBA00004123"/>
    </source>
</evidence>
<dbReference type="Proteomes" id="UP001244341">
    <property type="component" value="Chromosome 2b"/>
</dbReference>
<evidence type="ECO:0000313" key="4">
    <source>
        <dbReference type="EMBL" id="WIA10462.1"/>
    </source>
</evidence>
<gene>
    <name evidence="4" type="ORF">OEZ85_010653</name>
</gene>
<accession>A0ABY8TMW9</accession>
<dbReference type="Pfam" id="PF12047">
    <property type="entry name" value="DNMT1-RFD"/>
    <property type="match status" value="1"/>
</dbReference>
<keyword evidence="2" id="KW-0539">Nucleus</keyword>